<organism evidence="2 3">
    <name type="scientific">Allocatelliglobosispora scoriae</name>
    <dbReference type="NCBI Taxonomy" id="643052"/>
    <lineage>
        <taxon>Bacteria</taxon>
        <taxon>Bacillati</taxon>
        <taxon>Actinomycetota</taxon>
        <taxon>Actinomycetes</taxon>
        <taxon>Micromonosporales</taxon>
        <taxon>Micromonosporaceae</taxon>
        <taxon>Allocatelliglobosispora</taxon>
    </lineage>
</organism>
<comment type="caution">
    <text evidence="2">The sequence shown here is derived from an EMBL/GenBank/DDBJ whole genome shotgun (WGS) entry which is preliminary data.</text>
</comment>
<evidence type="ECO:0000256" key="1">
    <source>
        <dbReference type="SAM" id="MobiDB-lite"/>
    </source>
</evidence>
<feature type="region of interest" description="Disordered" evidence="1">
    <location>
        <begin position="92"/>
        <end position="118"/>
    </location>
</feature>
<proteinExistence type="predicted"/>
<accession>A0A841BHC4</accession>
<keyword evidence="3" id="KW-1185">Reference proteome</keyword>
<dbReference type="EMBL" id="JACHMN010000001">
    <property type="protein sequence ID" value="MBB5866718.1"/>
    <property type="molecule type" value="Genomic_DNA"/>
</dbReference>
<feature type="compositionally biased region" description="Pro residues" evidence="1">
    <location>
        <begin position="96"/>
        <end position="118"/>
    </location>
</feature>
<evidence type="ECO:0000313" key="2">
    <source>
        <dbReference type="EMBL" id="MBB5866718.1"/>
    </source>
</evidence>
<name>A0A841BHC4_9ACTN</name>
<reference evidence="2 3" key="1">
    <citation type="submission" date="2020-08" db="EMBL/GenBank/DDBJ databases">
        <title>Sequencing the genomes of 1000 actinobacteria strains.</title>
        <authorList>
            <person name="Klenk H.-P."/>
        </authorList>
    </citation>
    <scope>NUCLEOTIDE SEQUENCE [LARGE SCALE GENOMIC DNA]</scope>
    <source>
        <strain evidence="2 3">DSM 45362</strain>
    </source>
</reference>
<protein>
    <recommendedName>
        <fullName evidence="4">Recombinase zinc beta ribbon domain-containing protein</fullName>
    </recommendedName>
</protein>
<gene>
    <name evidence="2" type="ORF">F4553_000097</name>
</gene>
<sequence>MYSTPSRTIRQTTPSSYRDLLRCRFCRRQLTEDTTAGRAYTCSPDCRAPINADWVDAQVTRALPPRIPLDRAWHALNAITVGTRQIHLAWFSPPQQRQPPATPHPPETFLHPPPGTPR</sequence>
<dbReference type="Proteomes" id="UP000587527">
    <property type="component" value="Unassembled WGS sequence"/>
</dbReference>
<evidence type="ECO:0008006" key="4">
    <source>
        <dbReference type="Google" id="ProtNLM"/>
    </source>
</evidence>
<evidence type="ECO:0000313" key="3">
    <source>
        <dbReference type="Proteomes" id="UP000587527"/>
    </source>
</evidence>
<dbReference type="RefSeq" id="WP_184830724.1">
    <property type="nucleotide sequence ID" value="NZ_JACHMN010000001.1"/>
</dbReference>
<dbReference type="AlphaFoldDB" id="A0A841BHC4"/>